<proteinExistence type="predicted"/>
<comment type="subcellular location">
    <subcellularLocation>
        <location evidence="1">Cytoplasm</location>
        <location evidence="1">Cytoskeleton</location>
        <location evidence="1">Microtubule organizing center</location>
    </subcellularLocation>
</comment>
<evidence type="ECO:0000256" key="3">
    <source>
        <dbReference type="ARBA" id="ARBA00022553"/>
    </source>
</evidence>
<feature type="coiled-coil region" evidence="6">
    <location>
        <begin position="1074"/>
        <end position="1101"/>
    </location>
</feature>
<evidence type="ECO:0000313" key="10">
    <source>
        <dbReference type="Proteomes" id="UP000193642"/>
    </source>
</evidence>
<reference evidence="9 10" key="1">
    <citation type="submission" date="2016-07" db="EMBL/GenBank/DDBJ databases">
        <title>Pervasive Adenine N6-methylation of Active Genes in Fungi.</title>
        <authorList>
            <consortium name="DOE Joint Genome Institute"/>
            <person name="Mondo S.J."/>
            <person name="Dannebaum R.O."/>
            <person name="Kuo R.C."/>
            <person name="Labutti K."/>
            <person name="Haridas S."/>
            <person name="Kuo A."/>
            <person name="Salamov A."/>
            <person name="Ahrendt S.R."/>
            <person name="Lipzen A."/>
            <person name="Sullivan W."/>
            <person name="Andreopoulos W.B."/>
            <person name="Clum A."/>
            <person name="Lindquist E."/>
            <person name="Daum C."/>
            <person name="Ramamoorthy G.K."/>
            <person name="Gryganskyi A."/>
            <person name="Culley D."/>
            <person name="Magnuson J.K."/>
            <person name="James T.Y."/>
            <person name="O'Malley M.A."/>
            <person name="Stajich J.E."/>
            <person name="Spatafora J.W."/>
            <person name="Visel A."/>
            <person name="Grigoriev I.V."/>
        </authorList>
    </citation>
    <scope>NUCLEOTIDE SEQUENCE [LARGE SCALE GENOMIC DNA]</scope>
    <source>
        <strain evidence="9 10">JEL800</strain>
    </source>
</reference>
<sequence length="1296" mass="146588">MDEGAIEVDPLGRGVLSIETSPTKEGPLSPHPTEPLKQEQEQQVTCIESVLLSLDELALDTPPIASSPSLPPSSVTIQSHFVSEASTNHHQPVQPVQPPLSTNQTTNQTNQTTNLKRQNAQLVAAVAALQRAVASANLKLERIDDDHRKTAAIWERDANEFEENKCRVALLETDLQIINTENKKLSTLLNEAQLQNIALKNTVHALEGELSLYAGTGELRRDHDVSVVTPINHVDSSVIQELTAKIHSLESQLASANDAVHIAETNSKDMTEVVLLANKENERITSLLTVQESRVTQLTQEVHSLQQSLAAATSKATSLTRENTSLLTKLTALAHPPSSTPSNSITLLEERIQSLEQDLTLTISEKLVLESQVDELTLSLSKTTQSLSHTDRELRDHIHTKELLEVQLNDANRRIQDLEESLETAGREKYGLEVEGLRVRDAETERMRIVVESVTADLKVLQSENTVLKNQLREREDLLNSSQQNHQRGITDLEHRLSLMQEKLDRSVSDATRSRNAYDSETRNLNELVKKLSADLTASQVTVENLEKDLEVTRAENVRCVEQLKEREEQLLRLQQELTRMSSLAESGSRVEFLQKELDRLISDSMRARNSYDSETRNLNNLVKKLTADLTTSQVTVETLEKDLETARSELTKRNQLLVEREDQLVRVQQELGRRSSTSNDTDHRIEVLQKDLDRVSSDACRSRVSYDAEMGKLNDLVRKLTTDLTASQYTVISLEKELESARNRIQEHSVELERLQKEQSVAESTDELKTRIQQLTAEVTELQDNCIEFADVNQVLEDQVLELKNSVFELKSEKASLGKSLEDVTVKVSELENDVVQLEHIIRDCLSYLVPQDSELMGQLYREPCGRNRNWYFSSIKDALDLVRHHENLIQQLLERNRGWIGCPPPPASISVSFVTIQACLEHLETLLQDSKRASTTDEIVSQYVTSPVQMPHKTPTKISPTKQPHQETFRPTSRISRHSSTISSPSQTHPSSTHIQDLHQDLHQTRQEIHRLHTHISSLQTTLTSLHSQTTRDAHQITFLSLELETHKRTAQDTAHLLARIKSVEEQTAVRVRELEGREDAYRRDVEVLSREVEEWRRREGVWSESASALEDALVQAARELNFGGVGGGGGMRDELFEEILGRLEGQRVVSDGLLVERGRRLVELEREVEVLREIEDKVHFLELNVWELVNLVCGNAEILDIGHAMGELKAAVHYYMAMNERLMVWRSDLVFQKRFLELKVADLMESERLLLLQVSGGSIRSGEIVLEVTAKRRWKRAGLVVIGALRFGLRTQY</sequence>
<dbReference type="Pfam" id="PF10495">
    <property type="entry name" value="PACT_coil_coil"/>
    <property type="match status" value="1"/>
</dbReference>
<keyword evidence="4 6" id="KW-0175">Coiled coil</keyword>
<dbReference type="GO" id="GO:0005737">
    <property type="term" value="C:cytoplasm"/>
    <property type="evidence" value="ECO:0007669"/>
    <property type="project" value="UniProtKB-ARBA"/>
</dbReference>
<keyword evidence="3" id="KW-0597">Phosphoprotein</keyword>
<evidence type="ECO:0000256" key="2">
    <source>
        <dbReference type="ARBA" id="ARBA00022490"/>
    </source>
</evidence>
<feature type="coiled-coil region" evidence="6">
    <location>
        <begin position="732"/>
        <end position="842"/>
    </location>
</feature>
<feature type="region of interest" description="Disordered" evidence="7">
    <location>
        <begin position="949"/>
        <end position="998"/>
    </location>
</feature>
<evidence type="ECO:0000259" key="8">
    <source>
        <dbReference type="Pfam" id="PF10495"/>
    </source>
</evidence>
<dbReference type="OrthoDB" id="2160759at2759"/>
<feature type="coiled-coil region" evidence="6">
    <location>
        <begin position="239"/>
        <end position="266"/>
    </location>
</feature>
<keyword evidence="2" id="KW-0963">Cytoplasm</keyword>
<evidence type="ECO:0000256" key="6">
    <source>
        <dbReference type="SAM" id="Coils"/>
    </source>
</evidence>
<evidence type="ECO:0000256" key="5">
    <source>
        <dbReference type="ARBA" id="ARBA00023212"/>
    </source>
</evidence>
<feature type="coiled-coil region" evidence="6">
    <location>
        <begin position="529"/>
        <end position="657"/>
    </location>
</feature>
<dbReference type="GO" id="GO:0005815">
    <property type="term" value="C:microtubule organizing center"/>
    <property type="evidence" value="ECO:0007669"/>
    <property type="project" value="UniProtKB-SubCell"/>
</dbReference>
<feature type="region of interest" description="Disordered" evidence="7">
    <location>
        <begin position="1"/>
        <end position="42"/>
    </location>
</feature>
<organism evidence="9 10">
    <name type="scientific">Rhizoclosmatium globosum</name>
    <dbReference type="NCBI Taxonomy" id="329046"/>
    <lineage>
        <taxon>Eukaryota</taxon>
        <taxon>Fungi</taxon>
        <taxon>Fungi incertae sedis</taxon>
        <taxon>Chytridiomycota</taxon>
        <taxon>Chytridiomycota incertae sedis</taxon>
        <taxon>Chytridiomycetes</taxon>
        <taxon>Chytridiales</taxon>
        <taxon>Chytriomycetaceae</taxon>
        <taxon>Rhizoclosmatium</taxon>
    </lineage>
</organism>
<evidence type="ECO:0000256" key="1">
    <source>
        <dbReference type="ARBA" id="ARBA00004267"/>
    </source>
</evidence>
<keyword evidence="10" id="KW-1185">Reference proteome</keyword>
<feature type="coiled-coil region" evidence="6">
    <location>
        <begin position="394"/>
        <end position="478"/>
    </location>
</feature>
<dbReference type="PANTHER" id="PTHR23159">
    <property type="entry name" value="CENTROSOMAL PROTEIN 2"/>
    <property type="match status" value="1"/>
</dbReference>
<feature type="region of interest" description="Disordered" evidence="7">
    <location>
        <begin position="86"/>
        <end position="110"/>
    </location>
</feature>
<name>A0A1Y2AQQ0_9FUNG</name>
<dbReference type="EMBL" id="MCGO01000141">
    <property type="protein sequence ID" value="ORY24547.1"/>
    <property type="molecule type" value="Genomic_DNA"/>
</dbReference>
<protein>
    <recommendedName>
        <fullName evidence="8">Pericentrin/AKAP-450 centrosomal targeting domain-containing protein</fullName>
    </recommendedName>
</protein>
<dbReference type="Proteomes" id="UP000193642">
    <property type="component" value="Unassembled WGS sequence"/>
</dbReference>
<accession>A0A1Y2AQQ0</accession>
<feature type="domain" description="Pericentrin/AKAP-450 centrosomal targeting" evidence="8">
    <location>
        <begin position="1223"/>
        <end position="1289"/>
    </location>
</feature>
<evidence type="ECO:0000256" key="7">
    <source>
        <dbReference type="SAM" id="MobiDB-lite"/>
    </source>
</evidence>
<feature type="coiled-coil region" evidence="6">
    <location>
        <begin position="175"/>
        <end position="209"/>
    </location>
</feature>
<dbReference type="PANTHER" id="PTHR23159:SF60">
    <property type="entry name" value="SPINDLE ASSEMBLY ABNORMAL PROTEIN 4"/>
    <property type="match status" value="1"/>
</dbReference>
<feature type="compositionally biased region" description="Low complexity" evidence="7">
    <location>
        <begin position="972"/>
        <end position="997"/>
    </location>
</feature>
<dbReference type="InterPro" id="IPR019528">
    <property type="entry name" value="PACT_domain"/>
</dbReference>
<dbReference type="Gene3D" id="1.10.287.1490">
    <property type="match status" value="2"/>
</dbReference>
<keyword evidence="5" id="KW-0206">Cytoskeleton</keyword>
<gene>
    <name evidence="9" type="ORF">BCR33DRAFT_860224</name>
</gene>
<evidence type="ECO:0000256" key="4">
    <source>
        <dbReference type="ARBA" id="ARBA00023054"/>
    </source>
</evidence>
<evidence type="ECO:0000313" key="9">
    <source>
        <dbReference type="EMBL" id="ORY24547.1"/>
    </source>
</evidence>
<comment type="caution">
    <text evidence="9">The sequence shown here is derived from an EMBL/GenBank/DDBJ whole genome shotgun (WGS) entry which is preliminary data.</text>
</comment>